<proteinExistence type="predicted"/>
<organism evidence="2 3">
    <name type="scientific">Nocardiopsis sinuspersici</name>
    <dbReference type="NCBI Taxonomy" id="501010"/>
    <lineage>
        <taxon>Bacteria</taxon>
        <taxon>Bacillati</taxon>
        <taxon>Actinomycetota</taxon>
        <taxon>Actinomycetes</taxon>
        <taxon>Streptosporangiales</taxon>
        <taxon>Nocardiopsidaceae</taxon>
        <taxon>Nocardiopsis</taxon>
    </lineage>
</organism>
<accession>A0A7Z0BIT8</accession>
<feature type="transmembrane region" description="Helical" evidence="1">
    <location>
        <begin position="52"/>
        <end position="71"/>
    </location>
</feature>
<gene>
    <name evidence="2" type="ORF">HNR06_000949</name>
</gene>
<keyword evidence="1" id="KW-0472">Membrane</keyword>
<sequence>MIIQPNVNPSHERSAVNASFALDARSGRILIVIIVVITALALHRLGQDLATALLLAAAAFGVAGDVAARIIPKEAR</sequence>
<keyword evidence="1" id="KW-1133">Transmembrane helix</keyword>
<protein>
    <submittedName>
        <fullName evidence="2">Small-conductance mechanosensitive channel</fullName>
    </submittedName>
</protein>
<dbReference type="Proteomes" id="UP000584931">
    <property type="component" value="Unassembled WGS sequence"/>
</dbReference>
<keyword evidence="1" id="KW-0812">Transmembrane</keyword>
<dbReference type="EMBL" id="JACCHL010000001">
    <property type="protein sequence ID" value="NYH51360.1"/>
    <property type="molecule type" value="Genomic_DNA"/>
</dbReference>
<dbReference type="RefSeq" id="WP_218909789.1">
    <property type="nucleotide sequence ID" value="NZ_JACCHL010000001.1"/>
</dbReference>
<name>A0A7Z0BIT8_9ACTN</name>
<evidence type="ECO:0000256" key="1">
    <source>
        <dbReference type="SAM" id="Phobius"/>
    </source>
</evidence>
<evidence type="ECO:0000313" key="3">
    <source>
        <dbReference type="Proteomes" id="UP000584931"/>
    </source>
</evidence>
<evidence type="ECO:0000313" key="2">
    <source>
        <dbReference type="EMBL" id="NYH51360.1"/>
    </source>
</evidence>
<comment type="caution">
    <text evidence="2">The sequence shown here is derived from an EMBL/GenBank/DDBJ whole genome shotgun (WGS) entry which is preliminary data.</text>
</comment>
<feature type="transmembrane region" description="Helical" evidence="1">
    <location>
        <begin position="29"/>
        <end position="46"/>
    </location>
</feature>
<dbReference type="AlphaFoldDB" id="A0A7Z0BIT8"/>
<reference evidence="2 3" key="1">
    <citation type="submission" date="2020-07" db="EMBL/GenBank/DDBJ databases">
        <title>Sequencing the genomes of 1000 actinobacteria strains.</title>
        <authorList>
            <person name="Klenk H.-P."/>
        </authorList>
    </citation>
    <scope>NUCLEOTIDE SEQUENCE [LARGE SCALE GENOMIC DNA]</scope>
    <source>
        <strain evidence="2 3">DSM 45278</strain>
    </source>
</reference>